<dbReference type="Pfam" id="PF03330">
    <property type="entry name" value="DPBB_1"/>
    <property type="match status" value="1"/>
</dbReference>
<accession>A0A2I0B8W0</accession>
<sequence>MIAAASISLWNNQSACGRMMRVTCAGSFDGGDQPSPCKGQDVVIEITDFCPHCHGDIDLSQEAFGRLADHSVGVIKIHVSP</sequence>
<protein>
    <submittedName>
        <fullName evidence="2">EG45-like domain containing protein</fullName>
    </submittedName>
</protein>
<dbReference type="Proteomes" id="UP000236161">
    <property type="component" value="Unassembled WGS sequence"/>
</dbReference>
<gene>
    <name evidence="2" type="primary">CjBAp12</name>
    <name evidence="2" type="ORF">AXF42_Ash009464</name>
</gene>
<reference evidence="2 3" key="1">
    <citation type="journal article" date="2017" name="Nature">
        <title>The Apostasia genome and the evolution of orchids.</title>
        <authorList>
            <person name="Zhang G.Q."/>
            <person name="Liu K.W."/>
            <person name="Li Z."/>
            <person name="Lohaus R."/>
            <person name="Hsiao Y.Y."/>
            <person name="Niu S.C."/>
            <person name="Wang J.Y."/>
            <person name="Lin Y.C."/>
            <person name="Xu Q."/>
            <person name="Chen L.J."/>
            <person name="Yoshida K."/>
            <person name="Fujiwara S."/>
            <person name="Wang Z.W."/>
            <person name="Zhang Y.Q."/>
            <person name="Mitsuda N."/>
            <person name="Wang M."/>
            <person name="Liu G.H."/>
            <person name="Pecoraro L."/>
            <person name="Huang H.X."/>
            <person name="Xiao X.J."/>
            <person name="Lin M."/>
            <person name="Wu X.Y."/>
            <person name="Wu W.L."/>
            <person name="Chen Y.Y."/>
            <person name="Chang S.B."/>
            <person name="Sakamoto S."/>
            <person name="Ohme-Takagi M."/>
            <person name="Yagi M."/>
            <person name="Zeng S.J."/>
            <person name="Shen C.Y."/>
            <person name="Yeh C.M."/>
            <person name="Luo Y.B."/>
            <person name="Tsai W.C."/>
            <person name="Van de Peer Y."/>
            <person name="Liu Z.J."/>
        </authorList>
    </citation>
    <scope>NUCLEOTIDE SEQUENCE [LARGE SCALE GENOMIC DNA]</scope>
    <source>
        <strain evidence="3">cv. Shenzhen</strain>
        <tissue evidence="2">Stem</tissue>
    </source>
</reference>
<dbReference type="PROSITE" id="PS50842">
    <property type="entry name" value="EXPANSIN_EG45"/>
    <property type="match status" value="1"/>
</dbReference>
<dbReference type="SMART" id="SM00837">
    <property type="entry name" value="DPBB_1"/>
    <property type="match status" value="1"/>
</dbReference>
<dbReference type="InterPro" id="IPR009009">
    <property type="entry name" value="RlpA-like_DPBB"/>
</dbReference>
<dbReference type="GO" id="GO:0009627">
    <property type="term" value="P:systemic acquired resistance"/>
    <property type="evidence" value="ECO:0007669"/>
    <property type="project" value="InterPro"/>
</dbReference>
<dbReference type="PANTHER" id="PTHR47295:SF2">
    <property type="entry name" value="EG45-LIKE DOMAIN CONTAINING PROTEIN 1-RELATED"/>
    <property type="match status" value="1"/>
</dbReference>
<evidence type="ECO:0000313" key="3">
    <source>
        <dbReference type="Proteomes" id="UP000236161"/>
    </source>
</evidence>
<feature type="domain" description="Expansin-like EG45" evidence="1">
    <location>
        <begin position="1"/>
        <end position="81"/>
    </location>
</feature>
<dbReference type="AlphaFoldDB" id="A0A2I0B8W0"/>
<dbReference type="PANTHER" id="PTHR47295">
    <property type="entry name" value="EG45-LIKE DOMAIN CONTAINING PROTEIN 1-RELATED"/>
    <property type="match status" value="1"/>
</dbReference>
<dbReference type="InterPro" id="IPR044206">
    <property type="entry name" value="EGC1/2"/>
</dbReference>
<keyword evidence="3" id="KW-1185">Reference proteome</keyword>
<dbReference type="InterPro" id="IPR036908">
    <property type="entry name" value="RlpA-like_sf"/>
</dbReference>
<dbReference type="GO" id="GO:0048046">
    <property type="term" value="C:apoplast"/>
    <property type="evidence" value="ECO:0007669"/>
    <property type="project" value="InterPro"/>
</dbReference>
<dbReference type="InterPro" id="IPR007112">
    <property type="entry name" value="Expansin/allergen_DPBB_dom"/>
</dbReference>
<organism evidence="2 3">
    <name type="scientific">Apostasia shenzhenica</name>
    <dbReference type="NCBI Taxonomy" id="1088818"/>
    <lineage>
        <taxon>Eukaryota</taxon>
        <taxon>Viridiplantae</taxon>
        <taxon>Streptophyta</taxon>
        <taxon>Embryophyta</taxon>
        <taxon>Tracheophyta</taxon>
        <taxon>Spermatophyta</taxon>
        <taxon>Magnoliopsida</taxon>
        <taxon>Liliopsida</taxon>
        <taxon>Asparagales</taxon>
        <taxon>Orchidaceae</taxon>
        <taxon>Apostasioideae</taxon>
        <taxon>Apostasia</taxon>
    </lineage>
</organism>
<evidence type="ECO:0000313" key="2">
    <source>
        <dbReference type="EMBL" id="PKA64244.1"/>
    </source>
</evidence>
<dbReference type="SUPFAM" id="SSF50685">
    <property type="entry name" value="Barwin-like endoglucanases"/>
    <property type="match status" value="1"/>
</dbReference>
<dbReference type="Gene3D" id="2.40.40.10">
    <property type="entry name" value="RlpA-like domain"/>
    <property type="match status" value="1"/>
</dbReference>
<dbReference type="STRING" id="1088818.A0A2I0B8W0"/>
<dbReference type="OrthoDB" id="587249at2759"/>
<proteinExistence type="predicted"/>
<evidence type="ECO:0000259" key="1">
    <source>
        <dbReference type="PROSITE" id="PS50842"/>
    </source>
</evidence>
<name>A0A2I0B8W0_9ASPA</name>
<dbReference type="CDD" id="cd22269">
    <property type="entry name" value="DPBB_EG45-like"/>
    <property type="match status" value="1"/>
</dbReference>
<dbReference type="EMBL" id="KZ451905">
    <property type="protein sequence ID" value="PKA64244.1"/>
    <property type="molecule type" value="Genomic_DNA"/>
</dbReference>